<dbReference type="InterPro" id="IPR035093">
    <property type="entry name" value="RelE/ParE_toxin_dom_sf"/>
</dbReference>
<dbReference type="Pfam" id="PF05016">
    <property type="entry name" value="ParE_toxin"/>
    <property type="match status" value="1"/>
</dbReference>
<dbReference type="PANTHER" id="PTHR33755">
    <property type="entry name" value="TOXIN PARE1-RELATED"/>
    <property type="match status" value="1"/>
</dbReference>
<dbReference type="PANTHER" id="PTHR33755:SF7">
    <property type="entry name" value="TOXIN MODULE OF TOXIN-ANTITOXIN SYSTEM RELE_STBE FAMILY"/>
    <property type="match status" value="1"/>
</dbReference>
<dbReference type="RefSeq" id="WP_067680699.1">
    <property type="nucleotide sequence ID" value="NZ_CP016591.1"/>
</dbReference>
<protein>
    <submittedName>
        <fullName evidence="3">Toxin RelE2</fullName>
    </submittedName>
</protein>
<dbReference type="Proteomes" id="UP000092932">
    <property type="component" value="Chromosome"/>
</dbReference>
<dbReference type="Gene3D" id="3.30.2310.20">
    <property type="entry name" value="RelE-like"/>
    <property type="match status" value="1"/>
</dbReference>
<evidence type="ECO:0000256" key="1">
    <source>
        <dbReference type="ARBA" id="ARBA00006226"/>
    </source>
</evidence>
<accession>A0A1B2AG01</accession>
<proteinExistence type="inferred from homology"/>
<dbReference type="InterPro" id="IPR051803">
    <property type="entry name" value="TA_system_RelE-like_toxin"/>
</dbReference>
<evidence type="ECO:0000256" key="2">
    <source>
        <dbReference type="ARBA" id="ARBA00022649"/>
    </source>
</evidence>
<dbReference type="AlphaFoldDB" id="A0A1B2AG01"/>
<dbReference type="EMBL" id="CP016591">
    <property type="protein sequence ID" value="ANY21028.1"/>
    <property type="molecule type" value="Genomic_DNA"/>
</dbReference>
<evidence type="ECO:0000313" key="3">
    <source>
        <dbReference type="EMBL" id="ANY21028.1"/>
    </source>
</evidence>
<keyword evidence="4" id="KW-1185">Reference proteome</keyword>
<reference evidence="3 4" key="1">
    <citation type="submission" date="2016-07" db="EMBL/GenBank/DDBJ databases">
        <title>Complete genome sequence of Altererythrobacter dongtanensis KCTC 22672, a type strain with esterase isolated from tidal flat.</title>
        <authorList>
            <person name="Cheng H."/>
            <person name="Wu Y.-H."/>
            <person name="Zhou P."/>
            <person name="Huo Y.-Y."/>
            <person name="Wang C.-S."/>
            <person name="Xu X.-W."/>
        </authorList>
    </citation>
    <scope>NUCLEOTIDE SEQUENCE [LARGE SCALE GENOMIC DNA]</scope>
    <source>
        <strain evidence="3 4">KCTC 22672</strain>
    </source>
</reference>
<dbReference type="InterPro" id="IPR007712">
    <property type="entry name" value="RelE/ParE_toxin"/>
</dbReference>
<organism evidence="3 4">
    <name type="scientific">Tsuneonella dongtanensis</name>
    <dbReference type="NCBI Taxonomy" id="692370"/>
    <lineage>
        <taxon>Bacteria</taxon>
        <taxon>Pseudomonadati</taxon>
        <taxon>Pseudomonadota</taxon>
        <taxon>Alphaproteobacteria</taxon>
        <taxon>Sphingomonadales</taxon>
        <taxon>Erythrobacteraceae</taxon>
        <taxon>Tsuneonella</taxon>
    </lineage>
</organism>
<dbReference type="KEGG" id="ado:A6F68_02533"/>
<dbReference type="STRING" id="692370.A6F68_02533"/>
<keyword evidence="2" id="KW-1277">Toxin-antitoxin system</keyword>
<gene>
    <name evidence="3" type="primary">relE2</name>
    <name evidence="3" type="ORF">A6F68_02533</name>
</gene>
<sequence>MAEVVWTREALSNLDLIVSYIHQFDPEAAQRFARALTDSAASLGEFPDRGRPSGNGTRELPIVPPYVIRYESDGGIATILSIRHGRQSGDD</sequence>
<name>A0A1B2AG01_9SPHN</name>
<dbReference type="OrthoDB" id="595470at2"/>
<comment type="similarity">
    <text evidence="1">Belongs to the RelE toxin family.</text>
</comment>
<evidence type="ECO:0000313" key="4">
    <source>
        <dbReference type="Proteomes" id="UP000092932"/>
    </source>
</evidence>